<name>A0A3P7IJW9_STRVU</name>
<reference evidence="1 2" key="1">
    <citation type="submission" date="2018-11" db="EMBL/GenBank/DDBJ databases">
        <authorList>
            <consortium name="Pathogen Informatics"/>
        </authorList>
    </citation>
    <scope>NUCLEOTIDE SEQUENCE [LARGE SCALE GENOMIC DNA]</scope>
</reference>
<evidence type="ECO:0000313" key="1">
    <source>
        <dbReference type="EMBL" id="VDM73461.1"/>
    </source>
</evidence>
<accession>A0A3P7IJW9</accession>
<keyword evidence="2" id="KW-1185">Reference proteome</keyword>
<sequence length="144" mass="16555">MRFERRNIVDQELMESCVNECLLLLAAVCRVYAAKRSDFRLPLLTAVCDLTSQFLDYPLYCFLLDHRDNEELPNWLQDVLKVVDADSWIQKMSYSSQIMDSSDLSARTAVLDLVLSIYLKCSSVLLQHEAIRARMAECDAVPDE</sequence>
<proteinExistence type="predicted"/>
<organism evidence="1 2">
    <name type="scientific">Strongylus vulgaris</name>
    <name type="common">Blood worm</name>
    <dbReference type="NCBI Taxonomy" id="40348"/>
    <lineage>
        <taxon>Eukaryota</taxon>
        <taxon>Metazoa</taxon>
        <taxon>Ecdysozoa</taxon>
        <taxon>Nematoda</taxon>
        <taxon>Chromadorea</taxon>
        <taxon>Rhabditida</taxon>
        <taxon>Rhabditina</taxon>
        <taxon>Rhabditomorpha</taxon>
        <taxon>Strongyloidea</taxon>
        <taxon>Strongylidae</taxon>
        <taxon>Strongylus</taxon>
    </lineage>
</organism>
<protein>
    <submittedName>
        <fullName evidence="1">Uncharacterized protein</fullName>
    </submittedName>
</protein>
<dbReference type="EMBL" id="UYYB01030829">
    <property type="protein sequence ID" value="VDM73461.1"/>
    <property type="molecule type" value="Genomic_DNA"/>
</dbReference>
<dbReference type="Proteomes" id="UP000270094">
    <property type="component" value="Unassembled WGS sequence"/>
</dbReference>
<evidence type="ECO:0000313" key="2">
    <source>
        <dbReference type="Proteomes" id="UP000270094"/>
    </source>
</evidence>
<dbReference type="AlphaFoldDB" id="A0A3P7IJW9"/>
<gene>
    <name evidence="1" type="ORF">SVUK_LOCUS8459</name>
</gene>
<dbReference type="OrthoDB" id="297643at2759"/>